<evidence type="ECO:0000256" key="2">
    <source>
        <dbReference type="ARBA" id="ARBA00022692"/>
    </source>
</evidence>
<dbReference type="PANTHER" id="PTHR37422:SF13">
    <property type="entry name" value="LIPOPOLYSACCHARIDE BIOSYNTHESIS PROTEIN PA4999-RELATED"/>
    <property type="match status" value="1"/>
</dbReference>
<protein>
    <submittedName>
        <fullName evidence="7">O-antigen ligase</fullName>
    </submittedName>
</protein>
<feature type="transmembrane region" description="Helical" evidence="5">
    <location>
        <begin position="117"/>
        <end position="139"/>
    </location>
</feature>
<keyword evidence="2 5" id="KW-0812">Transmembrane</keyword>
<accession>A0A212T7X3</accession>
<keyword evidence="8" id="KW-1185">Reference proteome</keyword>
<dbReference type="PANTHER" id="PTHR37422">
    <property type="entry name" value="TEICHURONIC ACID BIOSYNTHESIS PROTEIN TUAE"/>
    <property type="match status" value="1"/>
</dbReference>
<dbReference type="Pfam" id="PF04932">
    <property type="entry name" value="Wzy_C"/>
    <property type="match status" value="1"/>
</dbReference>
<sequence>MNTPAVNSLEAKQLKLAQLITIGLLIALFFSAPAVNFFEALLVITVITSKFLRARLVESLRSPLCIAVLLFYGIIIFSATYSIAPPNITWGMVNGWRKILILPFAYAAIFSSPQKELLVKIFLITSAICLIWSFLSYLFPEKYFYTSSIGIVIKNHATQGIFFAIAIFLSLPTLAKNKSLLMKILSVTFIILLLLNITTITTGRSGYLATLVLILLFTLHKINRTSLTRKIIFLTLICAITTALFLSAQTSRERIKLGIQEFTQVKSEGDAGSMGVRYYWWTHSINMIKKNPLFGLGTGSFEEALNQEIKGLNGPAATKTNDPHNQYLKIAVEQGIIGLLVFLGIIFSAIKSTNVTPVYKLIGLSVLASWCATSLANSHFSTFHEGHFIWFWLGAMLSREEIYSPKNDQGSSQSIH</sequence>
<organism evidence="7 8">
    <name type="scientific">Polynucleobacter victoriensis</name>
    <dbReference type="NCBI Taxonomy" id="2049319"/>
    <lineage>
        <taxon>Bacteria</taxon>
        <taxon>Pseudomonadati</taxon>
        <taxon>Pseudomonadota</taxon>
        <taxon>Betaproteobacteria</taxon>
        <taxon>Burkholderiales</taxon>
        <taxon>Burkholderiaceae</taxon>
        <taxon>Polynucleobacter</taxon>
    </lineage>
</organism>
<evidence type="ECO:0000259" key="6">
    <source>
        <dbReference type="Pfam" id="PF04932"/>
    </source>
</evidence>
<dbReference type="InterPro" id="IPR051533">
    <property type="entry name" value="WaaL-like"/>
</dbReference>
<dbReference type="Proteomes" id="UP000197215">
    <property type="component" value="Unassembled WGS sequence"/>
</dbReference>
<feature type="transmembrane region" description="Helical" evidence="5">
    <location>
        <begin position="64"/>
        <end position="84"/>
    </location>
</feature>
<dbReference type="GO" id="GO:0016020">
    <property type="term" value="C:membrane"/>
    <property type="evidence" value="ECO:0007669"/>
    <property type="project" value="UniProtKB-SubCell"/>
</dbReference>
<feature type="domain" description="O-antigen ligase-related" evidence="6">
    <location>
        <begin position="190"/>
        <end position="343"/>
    </location>
</feature>
<feature type="transmembrane region" description="Helical" evidence="5">
    <location>
        <begin position="90"/>
        <end position="110"/>
    </location>
</feature>
<dbReference type="GO" id="GO:0016874">
    <property type="term" value="F:ligase activity"/>
    <property type="evidence" value="ECO:0007669"/>
    <property type="project" value="UniProtKB-KW"/>
</dbReference>
<keyword evidence="4 5" id="KW-0472">Membrane</keyword>
<reference evidence="7 8" key="1">
    <citation type="submission" date="2017-06" db="EMBL/GenBank/DDBJ databases">
        <authorList>
            <person name="Kim H.J."/>
            <person name="Triplett B.A."/>
        </authorList>
    </citation>
    <scope>NUCLEOTIDE SEQUENCE [LARGE SCALE GENOMIC DNA]</scope>
    <source>
        <strain evidence="7 8">MWH-VicM1</strain>
    </source>
</reference>
<evidence type="ECO:0000313" key="8">
    <source>
        <dbReference type="Proteomes" id="UP000197215"/>
    </source>
</evidence>
<evidence type="ECO:0000256" key="1">
    <source>
        <dbReference type="ARBA" id="ARBA00004141"/>
    </source>
</evidence>
<feature type="transmembrane region" description="Helical" evidence="5">
    <location>
        <begin position="203"/>
        <end position="219"/>
    </location>
</feature>
<dbReference type="InterPro" id="IPR007016">
    <property type="entry name" value="O-antigen_ligase-rel_domated"/>
</dbReference>
<gene>
    <name evidence="7" type="ORF">SAMN06295916_0613</name>
</gene>
<evidence type="ECO:0000313" key="7">
    <source>
        <dbReference type="EMBL" id="SNC62119.1"/>
    </source>
</evidence>
<feature type="transmembrane region" description="Helical" evidence="5">
    <location>
        <begin position="20"/>
        <end position="44"/>
    </location>
</feature>
<feature type="transmembrane region" description="Helical" evidence="5">
    <location>
        <begin position="330"/>
        <end position="350"/>
    </location>
</feature>
<comment type="subcellular location">
    <subcellularLocation>
        <location evidence="1">Membrane</location>
        <topology evidence="1">Multi-pass membrane protein</topology>
    </subcellularLocation>
</comment>
<evidence type="ECO:0000256" key="5">
    <source>
        <dbReference type="SAM" id="Phobius"/>
    </source>
</evidence>
<proteinExistence type="predicted"/>
<dbReference type="OrthoDB" id="9795248at2"/>
<dbReference type="RefSeq" id="WP_088812501.1">
    <property type="nucleotide sequence ID" value="NZ_FYEX01000001.1"/>
</dbReference>
<evidence type="ECO:0000256" key="4">
    <source>
        <dbReference type="ARBA" id="ARBA00023136"/>
    </source>
</evidence>
<name>A0A212T7X3_9BURK</name>
<dbReference type="AlphaFoldDB" id="A0A212T7X3"/>
<evidence type="ECO:0000256" key="3">
    <source>
        <dbReference type="ARBA" id="ARBA00022989"/>
    </source>
</evidence>
<feature type="transmembrane region" description="Helical" evidence="5">
    <location>
        <begin position="231"/>
        <end position="248"/>
    </location>
</feature>
<dbReference type="EMBL" id="FYEX01000001">
    <property type="protein sequence ID" value="SNC62119.1"/>
    <property type="molecule type" value="Genomic_DNA"/>
</dbReference>
<feature type="transmembrane region" description="Helical" evidence="5">
    <location>
        <begin position="180"/>
        <end position="197"/>
    </location>
</feature>
<feature type="transmembrane region" description="Helical" evidence="5">
    <location>
        <begin position="145"/>
        <end position="168"/>
    </location>
</feature>
<keyword evidence="7" id="KW-0436">Ligase</keyword>
<keyword evidence="3 5" id="KW-1133">Transmembrane helix</keyword>